<gene>
    <name evidence="1" type="ORF">EHQ24_08020</name>
</gene>
<sequence length="132" mass="15242">MKNMRQIIVIGLTLFLFQCANTSYYQTWGKNKVRMSGFSTNEGYSVYSKFNFSFTRVYLFWGLSNVRDKSLDDLLAEIYLKYPNASIGDLKIVEEYEFSDGMVDLVTGGIVRPYTLHIKGNVYALNQRTLTK</sequence>
<dbReference type="AlphaFoldDB" id="A0A4R9I9Q2"/>
<name>A0A4R9I9Q2_9LEPT</name>
<comment type="caution">
    <text evidence="1">The sequence shown here is derived from an EMBL/GenBank/DDBJ whole genome shotgun (WGS) entry which is preliminary data.</text>
</comment>
<reference evidence="1" key="1">
    <citation type="journal article" date="2019" name="PLoS Negl. Trop. Dis.">
        <title>Revisiting the worldwide diversity of Leptospira species in the environment.</title>
        <authorList>
            <person name="Vincent A.T."/>
            <person name="Schiettekatte O."/>
            <person name="Bourhy P."/>
            <person name="Veyrier F.J."/>
            <person name="Picardeau M."/>
        </authorList>
    </citation>
    <scope>NUCLEOTIDE SEQUENCE [LARGE SCALE GENOMIC DNA]</scope>
    <source>
        <strain evidence="1">201800287</strain>
    </source>
</reference>
<keyword evidence="2" id="KW-1185">Reference proteome</keyword>
<accession>A0A4R9I9Q2</accession>
<dbReference type="Proteomes" id="UP000298009">
    <property type="component" value="Unassembled WGS sequence"/>
</dbReference>
<organism evidence="1 2">
    <name type="scientific">Leptospira noumeaensis</name>
    <dbReference type="NCBI Taxonomy" id="2484964"/>
    <lineage>
        <taxon>Bacteria</taxon>
        <taxon>Pseudomonadati</taxon>
        <taxon>Spirochaetota</taxon>
        <taxon>Spirochaetia</taxon>
        <taxon>Leptospirales</taxon>
        <taxon>Leptospiraceae</taxon>
        <taxon>Leptospira</taxon>
    </lineage>
</organism>
<evidence type="ECO:0000313" key="1">
    <source>
        <dbReference type="EMBL" id="TGK83239.1"/>
    </source>
</evidence>
<evidence type="ECO:0000313" key="2">
    <source>
        <dbReference type="Proteomes" id="UP000298009"/>
    </source>
</evidence>
<proteinExistence type="predicted"/>
<protein>
    <submittedName>
        <fullName evidence="1">Uncharacterized protein</fullName>
    </submittedName>
</protein>
<dbReference type="EMBL" id="RQFK01000023">
    <property type="protein sequence ID" value="TGK83239.1"/>
    <property type="molecule type" value="Genomic_DNA"/>
</dbReference>
<dbReference type="OrthoDB" id="331078at2"/>